<reference evidence="2" key="1">
    <citation type="submission" date="2023-07" db="EMBL/GenBank/DDBJ databases">
        <title>30 novel species of actinomycetes from the DSMZ collection.</title>
        <authorList>
            <person name="Nouioui I."/>
        </authorList>
    </citation>
    <scope>NUCLEOTIDE SEQUENCE [LARGE SCALE GENOMIC DNA]</scope>
    <source>
        <strain evidence="2">DSM 44938</strain>
    </source>
</reference>
<name>A0ABU2MJV0_9ACTN</name>
<accession>A0ABU2MJV0</accession>
<evidence type="ECO:0000313" key="2">
    <source>
        <dbReference type="Proteomes" id="UP001183246"/>
    </source>
</evidence>
<organism evidence="1 2">
    <name type="scientific">Streptomyces litchfieldiae</name>
    <dbReference type="NCBI Taxonomy" id="3075543"/>
    <lineage>
        <taxon>Bacteria</taxon>
        <taxon>Bacillati</taxon>
        <taxon>Actinomycetota</taxon>
        <taxon>Actinomycetes</taxon>
        <taxon>Kitasatosporales</taxon>
        <taxon>Streptomycetaceae</taxon>
        <taxon>Streptomyces</taxon>
    </lineage>
</organism>
<evidence type="ECO:0000313" key="1">
    <source>
        <dbReference type="EMBL" id="MDT0341867.1"/>
    </source>
</evidence>
<gene>
    <name evidence="1" type="ORF">RM590_04305</name>
</gene>
<dbReference type="EMBL" id="JAVREL010000002">
    <property type="protein sequence ID" value="MDT0341867.1"/>
    <property type="molecule type" value="Genomic_DNA"/>
</dbReference>
<keyword evidence="2" id="KW-1185">Reference proteome</keyword>
<sequence length="62" mass="6715">MEEEAGGGDFLESARTDLRLITGMLENGRYTEAIARRLYTLAAEVCCLLGWMSSDLDGDIGG</sequence>
<protein>
    <submittedName>
        <fullName evidence="1">Uncharacterized protein</fullName>
    </submittedName>
</protein>
<proteinExistence type="predicted"/>
<dbReference type="RefSeq" id="WP_311703008.1">
    <property type="nucleotide sequence ID" value="NZ_JAVREL010000002.1"/>
</dbReference>
<dbReference type="Proteomes" id="UP001183246">
    <property type="component" value="Unassembled WGS sequence"/>
</dbReference>
<comment type="caution">
    <text evidence="1">The sequence shown here is derived from an EMBL/GenBank/DDBJ whole genome shotgun (WGS) entry which is preliminary data.</text>
</comment>